<dbReference type="EMBL" id="HBGF01047386">
    <property type="protein sequence ID" value="CAD9148816.1"/>
    <property type="molecule type" value="Transcribed_RNA"/>
</dbReference>
<gene>
    <name evidence="2" type="ORF">NDES1114_LOCUS31674</name>
    <name evidence="3" type="ORF">NDES1114_LOCUS31675</name>
</gene>
<name>A0A6U4X9V9_NEODS</name>
<evidence type="ECO:0000256" key="1">
    <source>
        <dbReference type="SAM" id="Phobius"/>
    </source>
</evidence>
<protein>
    <submittedName>
        <fullName evidence="2">Uncharacterized protein</fullName>
    </submittedName>
</protein>
<organism evidence="2">
    <name type="scientific">Neobodo designis</name>
    <name type="common">Flagellated protozoan</name>
    <name type="synonym">Bodo designis</name>
    <dbReference type="NCBI Taxonomy" id="312471"/>
    <lineage>
        <taxon>Eukaryota</taxon>
        <taxon>Discoba</taxon>
        <taxon>Euglenozoa</taxon>
        <taxon>Kinetoplastea</taxon>
        <taxon>Metakinetoplastina</taxon>
        <taxon>Neobodonida</taxon>
        <taxon>Neobodo</taxon>
    </lineage>
</organism>
<evidence type="ECO:0000313" key="2">
    <source>
        <dbReference type="EMBL" id="CAD9148816.1"/>
    </source>
</evidence>
<dbReference type="EMBL" id="HBGF01047387">
    <property type="protein sequence ID" value="CAD9148817.1"/>
    <property type="molecule type" value="Transcribed_RNA"/>
</dbReference>
<feature type="transmembrane region" description="Helical" evidence="1">
    <location>
        <begin position="239"/>
        <end position="262"/>
    </location>
</feature>
<feature type="transmembrane region" description="Helical" evidence="1">
    <location>
        <begin position="290"/>
        <end position="309"/>
    </location>
</feature>
<sequence>MATAKPVRRMDGRQPFVARMLDDAAERAPPQYAGYIRMVKPAVVGAANLCDAAFPYFVMAYHLLCKAWKALEPYNPEQFFPLIAGLAMCFFGGSYLTLIAAIEAVRLSVWDRLSSALQVLYKNYQLAQEANKKDNLRDDDGDGIADVDQVSNSELFTRKVYVLAQAINPEQTADAVSALWGGFLSVIATIRIKFAQFITLGCAMGDMARDAVGPKLLPIIHDALPPELKKWDKTIVRQIFATLGVMLAMFLQTVVGGFHAAVRGSQIATGSALRLAKAHNLIDKDFDTQGQQATAVGMVLAAFGFLWQLRNGFAVPFPLNVLFLPASILEWFLSVSLTVGL</sequence>
<accession>A0A6U4X9V9</accession>
<evidence type="ECO:0000313" key="3">
    <source>
        <dbReference type="EMBL" id="CAD9148817.1"/>
    </source>
</evidence>
<feature type="transmembrane region" description="Helical" evidence="1">
    <location>
        <begin position="79"/>
        <end position="102"/>
    </location>
</feature>
<proteinExistence type="predicted"/>
<feature type="transmembrane region" description="Helical" evidence="1">
    <location>
        <begin position="321"/>
        <end position="339"/>
    </location>
</feature>
<feature type="transmembrane region" description="Helical" evidence="1">
    <location>
        <begin position="42"/>
        <end position="64"/>
    </location>
</feature>
<keyword evidence="1" id="KW-1133">Transmembrane helix</keyword>
<keyword evidence="1" id="KW-0472">Membrane</keyword>
<dbReference type="AlphaFoldDB" id="A0A6U4X9V9"/>
<reference evidence="2" key="1">
    <citation type="submission" date="2021-01" db="EMBL/GenBank/DDBJ databases">
        <authorList>
            <person name="Corre E."/>
            <person name="Pelletier E."/>
            <person name="Niang G."/>
            <person name="Scheremetjew M."/>
            <person name="Finn R."/>
            <person name="Kale V."/>
            <person name="Holt S."/>
            <person name="Cochrane G."/>
            <person name="Meng A."/>
            <person name="Brown T."/>
            <person name="Cohen L."/>
        </authorList>
    </citation>
    <scope>NUCLEOTIDE SEQUENCE</scope>
    <source>
        <strain evidence="2">CCAP 1951/1</strain>
    </source>
</reference>
<keyword evidence="1" id="KW-0812">Transmembrane</keyword>